<protein>
    <recommendedName>
        <fullName evidence="3">DUF998 domain-containing protein</fullName>
    </recommendedName>
</protein>
<dbReference type="AlphaFoldDB" id="A0A382MU73"/>
<keyword evidence="1" id="KW-0472">Membrane</keyword>
<feature type="transmembrane region" description="Helical" evidence="1">
    <location>
        <begin position="87"/>
        <end position="104"/>
    </location>
</feature>
<sequence length="211" mass="22743">MDETKTYRNGGLLLLVGSVVTFLPTLFQILLGGIPEAPMFDSIRKMMLADKSLSHAYALASSIGLVMSLYGLVVLHSFLKDALSHMGLVLCQVGYTASIMAWSLDHSTMWLNSSAPMGIAMGFIFGLFAINGAGLALIAYAASCNDNFHTILSKGFAFVAVSAAVGFSISLFVMDNNDMSTMEPVFGIMALFEFVRVTWGVSIGIKLREMK</sequence>
<feature type="transmembrane region" description="Helical" evidence="1">
    <location>
        <begin position="12"/>
        <end position="34"/>
    </location>
</feature>
<proteinExistence type="predicted"/>
<keyword evidence="1" id="KW-0812">Transmembrane</keyword>
<feature type="transmembrane region" description="Helical" evidence="1">
    <location>
        <begin position="155"/>
        <end position="173"/>
    </location>
</feature>
<keyword evidence="1" id="KW-1133">Transmembrane helix</keyword>
<name>A0A382MU73_9ZZZZ</name>
<evidence type="ECO:0000256" key="1">
    <source>
        <dbReference type="SAM" id="Phobius"/>
    </source>
</evidence>
<dbReference type="EMBL" id="UINC01095937">
    <property type="protein sequence ID" value="SVC52409.1"/>
    <property type="molecule type" value="Genomic_DNA"/>
</dbReference>
<feature type="transmembrane region" description="Helical" evidence="1">
    <location>
        <begin position="54"/>
        <end position="75"/>
    </location>
</feature>
<feature type="transmembrane region" description="Helical" evidence="1">
    <location>
        <begin position="116"/>
        <end position="143"/>
    </location>
</feature>
<evidence type="ECO:0008006" key="3">
    <source>
        <dbReference type="Google" id="ProtNLM"/>
    </source>
</evidence>
<accession>A0A382MU73</accession>
<organism evidence="2">
    <name type="scientific">marine metagenome</name>
    <dbReference type="NCBI Taxonomy" id="408172"/>
    <lineage>
        <taxon>unclassified sequences</taxon>
        <taxon>metagenomes</taxon>
        <taxon>ecological metagenomes</taxon>
    </lineage>
</organism>
<feature type="transmembrane region" description="Helical" evidence="1">
    <location>
        <begin position="185"/>
        <end position="205"/>
    </location>
</feature>
<reference evidence="2" key="1">
    <citation type="submission" date="2018-05" db="EMBL/GenBank/DDBJ databases">
        <authorList>
            <person name="Lanie J.A."/>
            <person name="Ng W.-L."/>
            <person name="Kazmierczak K.M."/>
            <person name="Andrzejewski T.M."/>
            <person name="Davidsen T.M."/>
            <person name="Wayne K.J."/>
            <person name="Tettelin H."/>
            <person name="Glass J.I."/>
            <person name="Rusch D."/>
            <person name="Podicherti R."/>
            <person name="Tsui H.-C.T."/>
            <person name="Winkler M.E."/>
        </authorList>
    </citation>
    <scope>NUCLEOTIDE SEQUENCE</scope>
</reference>
<gene>
    <name evidence="2" type="ORF">METZ01_LOCUS305263</name>
</gene>
<evidence type="ECO:0000313" key="2">
    <source>
        <dbReference type="EMBL" id="SVC52409.1"/>
    </source>
</evidence>